<name>A0A2M6WZE0_9BACT</name>
<comment type="caution">
    <text evidence="3">The sequence shown here is derived from an EMBL/GenBank/DDBJ whole genome shotgun (WGS) entry which is preliminary data.</text>
</comment>
<dbReference type="EMBL" id="PEZP01000030">
    <property type="protein sequence ID" value="PIT98130.1"/>
    <property type="molecule type" value="Genomic_DNA"/>
</dbReference>
<evidence type="ECO:0000313" key="3">
    <source>
        <dbReference type="EMBL" id="PIT98130.1"/>
    </source>
</evidence>
<dbReference type="Proteomes" id="UP000230731">
    <property type="component" value="Unassembled WGS sequence"/>
</dbReference>
<keyword evidence="1" id="KW-0472">Membrane</keyword>
<feature type="signal peptide" evidence="2">
    <location>
        <begin position="1"/>
        <end position="24"/>
    </location>
</feature>
<proteinExistence type="predicted"/>
<keyword evidence="1" id="KW-1133">Transmembrane helix</keyword>
<evidence type="ECO:0000256" key="1">
    <source>
        <dbReference type="SAM" id="Phobius"/>
    </source>
</evidence>
<sequence length="122" mass="13024">MTLPRLRLWACVAALALAAVPAHAIELVNRVECRDVGAFQCNTLIAKQVIKDVIYKIALAVLSLLAIIAFIFVIYCGTQYVVSGGDSSRAQRAKTCLLYAAIGIIVSGLSGYIVNAIINTGR</sequence>
<keyword evidence="2" id="KW-0732">Signal</keyword>
<dbReference type="Pfam" id="PF18895">
    <property type="entry name" value="T4SS_pilin"/>
    <property type="match status" value="1"/>
</dbReference>
<dbReference type="AlphaFoldDB" id="A0A2M6WZE0"/>
<gene>
    <name evidence="3" type="ORF">COT71_02430</name>
</gene>
<dbReference type="InterPro" id="IPR043993">
    <property type="entry name" value="T4SS_pilin"/>
</dbReference>
<feature type="chain" id="PRO_5014811717" description="TrbC/VIRB2 family protein" evidence="2">
    <location>
        <begin position="25"/>
        <end position="122"/>
    </location>
</feature>
<evidence type="ECO:0000313" key="4">
    <source>
        <dbReference type="Proteomes" id="UP000230731"/>
    </source>
</evidence>
<feature type="transmembrane region" description="Helical" evidence="1">
    <location>
        <begin position="53"/>
        <end position="75"/>
    </location>
</feature>
<accession>A0A2M6WZE0</accession>
<feature type="transmembrane region" description="Helical" evidence="1">
    <location>
        <begin position="96"/>
        <end position="118"/>
    </location>
</feature>
<evidence type="ECO:0008006" key="5">
    <source>
        <dbReference type="Google" id="ProtNLM"/>
    </source>
</evidence>
<organism evidence="3 4">
    <name type="scientific">Candidatus Andersenbacteria bacterium CG10_big_fil_rev_8_21_14_0_10_54_11</name>
    <dbReference type="NCBI Taxonomy" id="1974485"/>
    <lineage>
        <taxon>Bacteria</taxon>
        <taxon>Candidatus Anderseniibacteriota</taxon>
    </lineage>
</organism>
<evidence type="ECO:0000256" key="2">
    <source>
        <dbReference type="SAM" id="SignalP"/>
    </source>
</evidence>
<protein>
    <recommendedName>
        <fullName evidence="5">TrbC/VIRB2 family protein</fullName>
    </recommendedName>
</protein>
<reference evidence="4" key="1">
    <citation type="submission" date="2017-09" db="EMBL/GenBank/DDBJ databases">
        <title>Depth-based differentiation of microbial function through sediment-hosted aquifers and enrichment of novel symbionts in the deep terrestrial subsurface.</title>
        <authorList>
            <person name="Probst A.J."/>
            <person name="Ladd B."/>
            <person name="Jarett J.K."/>
            <person name="Geller-Mcgrath D.E."/>
            <person name="Sieber C.M.K."/>
            <person name="Emerson J.B."/>
            <person name="Anantharaman K."/>
            <person name="Thomas B.C."/>
            <person name="Malmstrom R."/>
            <person name="Stieglmeier M."/>
            <person name="Klingl A."/>
            <person name="Woyke T."/>
            <person name="Ryan C.M."/>
            <person name="Banfield J.F."/>
        </authorList>
    </citation>
    <scope>NUCLEOTIDE SEQUENCE [LARGE SCALE GENOMIC DNA]</scope>
</reference>
<keyword evidence="1" id="KW-0812">Transmembrane</keyword>